<dbReference type="PRINTS" id="PR00364">
    <property type="entry name" value="DISEASERSIST"/>
</dbReference>
<evidence type="ECO:0000313" key="2">
    <source>
        <dbReference type="EMBL" id="QKZ16238.1"/>
    </source>
</evidence>
<dbReference type="InterPro" id="IPR027417">
    <property type="entry name" value="P-loop_NTPase"/>
</dbReference>
<dbReference type="Proteomes" id="UP000509418">
    <property type="component" value="Chromosome"/>
</dbReference>
<protein>
    <submittedName>
        <fullName evidence="2">Helix-turn-helix domain-containing protein</fullName>
    </submittedName>
</protein>
<reference evidence="2 3" key="1">
    <citation type="submission" date="2020-06" db="EMBL/GenBank/DDBJ databases">
        <title>Genome mining for natural products.</title>
        <authorList>
            <person name="Zhang B."/>
            <person name="Shi J."/>
            <person name="Ge H."/>
        </authorList>
    </citation>
    <scope>NUCLEOTIDE SEQUENCE [LARGE SCALE GENOMIC DNA]</scope>
    <source>
        <strain evidence="2 3">NA02069</strain>
    </source>
</reference>
<evidence type="ECO:0000259" key="1">
    <source>
        <dbReference type="PROSITE" id="PS50943"/>
    </source>
</evidence>
<accession>A0A7I0NT45</accession>
<dbReference type="Gene3D" id="1.10.260.40">
    <property type="entry name" value="lambda repressor-like DNA-binding domains"/>
    <property type="match status" value="1"/>
</dbReference>
<dbReference type="Pfam" id="PF01381">
    <property type="entry name" value="HTH_3"/>
    <property type="match status" value="1"/>
</dbReference>
<dbReference type="GO" id="GO:0003677">
    <property type="term" value="F:DNA binding"/>
    <property type="evidence" value="ECO:0007669"/>
    <property type="project" value="InterPro"/>
</dbReference>
<dbReference type="SUPFAM" id="SSF47413">
    <property type="entry name" value="lambda repressor-like DNA-binding domains"/>
    <property type="match status" value="1"/>
</dbReference>
<keyword evidence="3" id="KW-1185">Reference proteome</keyword>
<dbReference type="Pfam" id="PF13401">
    <property type="entry name" value="AAA_22"/>
    <property type="match status" value="1"/>
</dbReference>
<dbReference type="RefSeq" id="WP_125523871.1">
    <property type="nucleotide sequence ID" value="NZ_CBDRGH010000018.1"/>
</dbReference>
<dbReference type="InterPro" id="IPR001387">
    <property type="entry name" value="Cro/C1-type_HTH"/>
</dbReference>
<dbReference type="PANTHER" id="PTHR47691">
    <property type="entry name" value="REGULATOR-RELATED"/>
    <property type="match status" value="1"/>
</dbReference>
<organism evidence="2 3">
    <name type="scientific">Streptomyces chartreusis</name>
    <dbReference type="NCBI Taxonomy" id="1969"/>
    <lineage>
        <taxon>Bacteria</taxon>
        <taxon>Bacillati</taxon>
        <taxon>Actinomycetota</taxon>
        <taxon>Actinomycetes</taxon>
        <taxon>Kitasatosporales</taxon>
        <taxon>Streptomycetaceae</taxon>
        <taxon>Streptomyces</taxon>
    </lineage>
</organism>
<dbReference type="SUPFAM" id="SSF52540">
    <property type="entry name" value="P-loop containing nucleoside triphosphate hydrolases"/>
    <property type="match status" value="1"/>
</dbReference>
<dbReference type="AlphaFoldDB" id="A0A7I0NT45"/>
<dbReference type="Gene3D" id="3.40.50.300">
    <property type="entry name" value="P-loop containing nucleotide triphosphate hydrolases"/>
    <property type="match status" value="1"/>
</dbReference>
<dbReference type="PROSITE" id="PS50943">
    <property type="entry name" value="HTH_CROC1"/>
    <property type="match status" value="1"/>
</dbReference>
<sequence length="444" mass="47841">MIQTSLPTTLADALVTAREAACLTQEDLAERSGVSVRAIRNLETGHTSRPRKQSLLLIAKALGLPPEEIGRLMRRPGTERQQPPPGLVPAELPAAPRHNLVGRKAQVDSLRAHLSGTEHGDTGRPAVVVGPPGAGKTALVLEAAHGVRDRFPDGQVFVDLHPGVSSTPLTPEEIVPRVLRSLGVGPAAGHPEEAAARLRDALSRRRVLVVLDNADSEAQVRPLLVDGSRSAVLVAARRELPALTAQFRRNIGVLSDGDALQVLEDLLGPARTGAERSAASLVLRFCGRLPLALHIAGLWLSARPHRSLRDLADRLTNEQDRLRFLHIGDLSLEASVAACHSSLPAPVRGALQRLRTVNGDFDVDDMVTHVTPSRGLAADLLDELIDRQMVHAVGPTADGRLLYRLHDAVRQYVAYGPVGSWHPDRVAGQIWLPRQAVDSVRREA</sequence>
<dbReference type="PANTHER" id="PTHR47691:SF3">
    <property type="entry name" value="HTH-TYPE TRANSCRIPTIONAL REGULATOR RV0890C-RELATED"/>
    <property type="match status" value="1"/>
</dbReference>
<dbReference type="SMART" id="SM00530">
    <property type="entry name" value="HTH_XRE"/>
    <property type="match status" value="1"/>
</dbReference>
<dbReference type="InterPro" id="IPR003593">
    <property type="entry name" value="AAA+_ATPase"/>
</dbReference>
<dbReference type="SMART" id="SM00382">
    <property type="entry name" value="AAA"/>
    <property type="match status" value="1"/>
</dbReference>
<evidence type="ECO:0000313" key="3">
    <source>
        <dbReference type="Proteomes" id="UP000509418"/>
    </source>
</evidence>
<dbReference type="EMBL" id="CP056041">
    <property type="protein sequence ID" value="QKZ16238.1"/>
    <property type="molecule type" value="Genomic_DNA"/>
</dbReference>
<dbReference type="CDD" id="cd00093">
    <property type="entry name" value="HTH_XRE"/>
    <property type="match status" value="1"/>
</dbReference>
<proteinExistence type="predicted"/>
<dbReference type="InterPro" id="IPR010982">
    <property type="entry name" value="Lambda_DNA-bd_dom_sf"/>
</dbReference>
<name>A0A7I0NT45_STRCX</name>
<gene>
    <name evidence="2" type="ORF">HUT05_01930</name>
</gene>
<feature type="domain" description="HTH cro/C1-type" evidence="1">
    <location>
        <begin position="14"/>
        <end position="69"/>
    </location>
</feature>
<dbReference type="GO" id="GO:0016887">
    <property type="term" value="F:ATP hydrolysis activity"/>
    <property type="evidence" value="ECO:0007669"/>
    <property type="project" value="InterPro"/>
</dbReference>
<dbReference type="InterPro" id="IPR049945">
    <property type="entry name" value="AAA_22"/>
</dbReference>